<dbReference type="AlphaFoldDB" id="A0A8J8NJ87"/>
<keyword evidence="2" id="KW-1185">Reference proteome</keyword>
<organism evidence="1 2">
    <name type="scientific">Halteria grandinella</name>
    <dbReference type="NCBI Taxonomy" id="5974"/>
    <lineage>
        <taxon>Eukaryota</taxon>
        <taxon>Sar</taxon>
        <taxon>Alveolata</taxon>
        <taxon>Ciliophora</taxon>
        <taxon>Intramacronucleata</taxon>
        <taxon>Spirotrichea</taxon>
        <taxon>Stichotrichia</taxon>
        <taxon>Sporadotrichida</taxon>
        <taxon>Halteriidae</taxon>
        <taxon>Halteria</taxon>
    </lineage>
</organism>
<gene>
    <name evidence="1" type="ORF">FGO68_gene3920</name>
</gene>
<dbReference type="Proteomes" id="UP000785679">
    <property type="component" value="Unassembled WGS sequence"/>
</dbReference>
<dbReference type="EMBL" id="RRYP01015524">
    <property type="protein sequence ID" value="TNV75465.1"/>
    <property type="molecule type" value="Genomic_DNA"/>
</dbReference>
<reference evidence="1" key="1">
    <citation type="submission" date="2019-06" db="EMBL/GenBank/DDBJ databases">
        <authorList>
            <person name="Zheng W."/>
        </authorList>
    </citation>
    <scope>NUCLEOTIDE SEQUENCE</scope>
    <source>
        <strain evidence="1">QDHG01</strain>
    </source>
</reference>
<accession>A0A8J8NJ87</accession>
<evidence type="ECO:0000313" key="2">
    <source>
        <dbReference type="Proteomes" id="UP000785679"/>
    </source>
</evidence>
<protein>
    <submittedName>
        <fullName evidence="1">Uncharacterized protein</fullName>
    </submittedName>
</protein>
<sequence length="91" mass="9808">MSLKLIINGATESLVHSLKKERGNFPEALRAPLPLSIANRASQRCAGPLRNSAPRYLHPLPLPHDEEGGTHSQWGGCTQGCLHCGKYHASG</sequence>
<evidence type="ECO:0000313" key="1">
    <source>
        <dbReference type="EMBL" id="TNV75465.1"/>
    </source>
</evidence>
<name>A0A8J8NJ87_HALGN</name>
<comment type="caution">
    <text evidence="1">The sequence shown here is derived from an EMBL/GenBank/DDBJ whole genome shotgun (WGS) entry which is preliminary data.</text>
</comment>
<proteinExistence type="predicted"/>